<evidence type="ECO:0000313" key="3">
    <source>
        <dbReference type="Proteomes" id="UP000030765"/>
    </source>
</evidence>
<dbReference type="EMBL" id="KE524854">
    <property type="protein sequence ID" value="KFB37694.1"/>
    <property type="molecule type" value="Genomic_DNA"/>
</dbReference>
<proteinExistence type="predicted"/>
<dbReference type="AlphaFoldDB" id="A0A084VIA0"/>
<protein>
    <submittedName>
        <fullName evidence="1">AGAP011638-PA-like protein</fullName>
    </submittedName>
</protein>
<organism evidence="1">
    <name type="scientific">Anopheles sinensis</name>
    <name type="common">Mosquito</name>
    <dbReference type="NCBI Taxonomy" id="74873"/>
    <lineage>
        <taxon>Eukaryota</taxon>
        <taxon>Metazoa</taxon>
        <taxon>Ecdysozoa</taxon>
        <taxon>Arthropoda</taxon>
        <taxon>Hexapoda</taxon>
        <taxon>Insecta</taxon>
        <taxon>Pterygota</taxon>
        <taxon>Neoptera</taxon>
        <taxon>Endopterygota</taxon>
        <taxon>Diptera</taxon>
        <taxon>Nematocera</taxon>
        <taxon>Culicoidea</taxon>
        <taxon>Culicidae</taxon>
        <taxon>Anophelinae</taxon>
        <taxon>Anopheles</taxon>
    </lineage>
</organism>
<name>A0A084VIA0_ANOSI</name>
<dbReference type="EnsemblMetazoa" id="ASIC005049-RA">
    <property type="protein sequence ID" value="ASIC005049-PA"/>
    <property type="gene ID" value="ASIC005049"/>
</dbReference>
<accession>A0A084VIA0</accession>
<evidence type="ECO:0000313" key="1">
    <source>
        <dbReference type="EMBL" id="KFB37694.1"/>
    </source>
</evidence>
<dbReference type="Proteomes" id="UP000030765">
    <property type="component" value="Unassembled WGS sequence"/>
</dbReference>
<dbReference type="VEuPathDB" id="VectorBase:ASIC005049"/>
<reference evidence="1 3" key="1">
    <citation type="journal article" date="2014" name="BMC Genomics">
        <title>Genome sequence of Anopheles sinensis provides insight into genetics basis of mosquito competence for malaria parasites.</title>
        <authorList>
            <person name="Zhou D."/>
            <person name="Zhang D."/>
            <person name="Ding G."/>
            <person name="Shi L."/>
            <person name="Hou Q."/>
            <person name="Ye Y."/>
            <person name="Xu Y."/>
            <person name="Zhou H."/>
            <person name="Xiong C."/>
            <person name="Li S."/>
            <person name="Yu J."/>
            <person name="Hong S."/>
            <person name="Yu X."/>
            <person name="Zou P."/>
            <person name="Chen C."/>
            <person name="Chang X."/>
            <person name="Wang W."/>
            <person name="Lv Y."/>
            <person name="Sun Y."/>
            <person name="Ma L."/>
            <person name="Shen B."/>
            <person name="Zhu C."/>
        </authorList>
    </citation>
    <scope>NUCLEOTIDE SEQUENCE [LARGE SCALE GENOMIC DNA]</scope>
</reference>
<keyword evidence="3" id="KW-1185">Reference proteome</keyword>
<dbReference type="EMBL" id="ATLV01013341">
    <property type="status" value="NOT_ANNOTATED_CDS"/>
    <property type="molecule type" value="Genomic_DNA"/>
</dbReference>
<gene>
    <name evidence="1" type="ORF">ZHAS_00005049</name>
</gene>
<evidence type="ECO:0000313" key="2">
    <source>
        <dbReference type="EnsemblMetazoa" id="ASIC005049-PA"/>
    </source>
</evidence>
<reference evidence="2" key="2">
    <citation type="submission" date="2020-05" db="UniProtKB">
        <authorList>
            <consortium name="EnsemblMetazoa"/>
        </authorList>
    </citation>
    <scope>IDENTIFICATION</scope>
</reference>
<sequence length="70" mass="7592">MRKNVNSIIGLSAEASREPFGGAANASSTTQQQFLKDVLVQFAKMNQNEQSLLSNLQLLANNAVLASQHF</sequence>